<reference evidence="1" key="2">
    <citation type="submission" date="2023-06" db="EMBL/GenBank/DDBJ databases">
        <authorList>
            <person name="Kobayashi Y."/>
            <person name="Kayamori A."/>
            <person name="Aoki K."/>
            <person name="Shiwa Y."/>
            <person name="Fujita N."/>
            <person name="Sugita T."/>
            <person name="Iwasaki W."/>
            <person name="Tanaka N."/>
            <person name="Takashima M."/>
        </authorList>
    </citation>
    <scope>NUCLEOTIDE SEQUENCE</scope>
    <source>
        <strain evidence="1">HIS016</strain>
    </source>
</reference>
<evidence type="ECO:0000313" key="2">
    <source>
        <dbReference type="Proteomes" id="UP001222932"/>
    </source>
</evidence>
<accession>A0AAD3Y9P9</accession>
<protein>
    <submittedName>
        <fullName evidence="1">Uncharacterized protein</fullName>
    </submittedName>
</protein>
<sequence>MSSPRGPVARKRSPRLVFEGVDGAPTGFDALLVQDLLERVSELEATYHLNSKLWGYPQLRKTRYWDRGKIWVVIDQMCHIREAEAAFRALSGRSPPKARSLLNDASLRLSAWNLKSHDKLATAPPEASGSGSGLSSLPVEPHALPRASATKFLTSYYLSLSQIRDSLKQWRTEL</sequence>
<name>A0AAD3Y9P9_9TREE</name>
<dbReference type="Proteomes" id="UP001222932">
    <property type="component" value="Unassembled WGS sequence"/>
</dbReference>
<comment type="caution">
    <text evidence="1">The sequence shown here is derived from an EMBL/GenBank/DDBJ whole genome shotgun (WGS) entry which is preliminary data.</text>
</comment>
<dbReference type="EMBL" id="BTCM01000001">
    <property type="protein sequence ID" value="GMK54218.1"/>
    <property type="molecule type" value="Genomic_DNA"/>
</dbReference>
<reference evidence="1" key="1">
    <citation type="journal article" date="2023" name="BMC Genomics">
        <title>Chromosome-level genome assemblies of Cutaneotrichosporon spp. (Trichosporonales, Basidiomycota) reveal imbalanced evolution between nucleotide sequences and chromosome synteny.</title>
        <authorList>
            <person name="Kobayashi Y."/>
            <person name="Kayamori A."/>
            <person name="Aoki K."/>
            <person name="Shiwa Y."/>
            <person name="Matsutani M."/>
            <person name="Fujita N."/>
            <person name="Sugita T."/>
            <person name="Iwasaki W."/>
            <person name="Tanaka N."/>
            <person name="Takashima M."/>
        </authorList>
    </citation>
    <scope>NUCLEOTIDE SEQUENCE</scope>
    <source>
        <strain evidence="1">HIS016</strain>
    </source>
</reference>
<gene>
    <name evidence="1" type="ORF">CspeluHIS016_0108040</name>
</gene>
<proteinExistence type="predicted"/>
<keyword evidence="2" id="KW-1185">Reference proteome</keyword>
<organism evidence="1 2">
    <name type="scientific">Cutaneotrichosporon spelunceum</name>
    <dbReference type="NCBI Taxonomy" id="1672016"/>
    <lineage>
        <taxon>Eukaryota</taxon>
        <taxon>Fungi</taxon>
        <taxon>Dikarya</taxon>
        <taxon>Basidiomycota</taxon>
        <taxon>Agaricomycotina</taxon>
        <taxon>Tremellomycetes</taxon>
        <taxon>Trichosporonales</taxon>
        <taxon>Trichosporonaceae</taxon>
        <taxon>Cutaneotrichosporon</taxon>
    </lineage>
</organism>
<dbReference type="AlphaFoldDB" id="A0AAD3Y9P9"/>
<evidence type="ECO:0000313" key="1">
    <source>
        <dbReference type="EMBL" id="GMK54218.1"/>
    </source>
</evidence>